<dbReference type="PROSITE" id="PS00108">
    <property type="entry name" value="PROTEIN_KINASE_ST"/>
    <property type="match status" value="1"/>
</dbReference>
<organism evidence="9 10">
    <name type="scientific">Lophiostoma macrostomum CBS 122681</name>
    <dbReference type="NCBI Taxonomy" id="1314788"/>
    <lineage>
        <taxon>Eukaryota</taxon>
        <taxon>Fungi</taxon>
        <taxon>Dikarya</taxon>
        <taxon>Ascomycota</taxon>
        <taxon>Pezizomycotina</taxon>
        <taxon>Dothideomycetes</taxon>
        <taxon>Pleosporomycetidae</taxon>
        <taxon>Pleosporales</taxon>
        <taxon>Lophiostomataceae</taxon>
        <taxon>Lophiostoma</taxon>
    </lineage>
</organism>
<feature type="compositionally biased region" description="Low complexity" evidence="7">
    <location>
        <begin position="358"/>
        <end position="375"/>
    </location>
</feature>
<evidence type="ECO:0000313" key="9">
    <source>
        <dbReference type="EMBL" id="KAF2653012.1"/>
    </source>
</evidence>
<dbReference type="PROSITE" id="PS50011">
    <property type="entry name" value="PROTEIN_KINASE_DOM"/>
    <property type="match status" value="1"/>
</dbReference>
<keyword evidence="2 6" id="KW-0547">Nucleotide-binding</keyword>
<feature type="region of interest" description="Disordered" evidence="7">
    <location>
        <begin position="345"/>
        <end position="411"/>
    </location>
</feature>
<accession>A0A6A6SZW5</accession>
<dbReference type="GO" id="GO:0004672">
    <property type="term" value="F:protein kinase activity"/>
    <property type="evidence" value="ECO:0007669"/>
    <property type="project" value="InterPro"/>
</dbReference>
<dbReference type="InterPro" id="IPR017441">
    <property type="entry name" value="Protein_kinase_ATP_BS"/>
</dbReference>
<dbReference type="Proteomes" id="UP000799324">
    <property type="component" value="Unassembled WGS sequence"/>
</dbReference>
<evidence type="ECO:0000313" key="10">
    <source>
        <dbReference type="Proteomes" id="UP000799324"/>
    </source>
</evidence>
<protein>
    <submittedName>
        <fullName evidence="9">Kinase-like protein</fullName>
    </submittedName>
</protein>
<name>A0A6A6SZW5_9PLEO</name>
<feature type="domain" description="Protein kinase" evidence="8">
    <location>
        <begin position="693"/>
        <end position="1021"/>
    </location>
</feature>
<reference evidence="9" key="1">
    <citation type="journal article" date="2020" name="Stud. Mycol.">
        <title>101 Dothideomycetes genomes: a test case for predicting lifestyles and emergence of pathogens.</title>
        <authorList>
            <person name="Haridas S."/>
            <person name="Albert R."/>
            <person name="Binder M."/>
            <person name="Bloem J."/>
            <person name="Labutti K."/>
            <person name="Salamov A."/>
            <person name="Andreopoulos B."/>
            <person name="Baker S."/>
            <person name="Barry K."/>
            <person name="Bills G."/>
            <person name="Bluhm B."/>
            <person name="Cannon C."/>
            <person name="Castanera R."/>
            <person name="Culley D."/>
            <person name="Daum C."/>
            <person name="Ezra D."/>
            <person name="Gonzalez J."/>
            <person name="Henrissat B."/>
            <person name="Kuo A."/>
            <person name="Liang C."/>
            <person name="Lipzen A."/>
            <person name="Lutzoni F."/>
            <person name="Magnuson J."/>
            <person name="Mondo S."/>
            <person name="Nolan M."/>
            <person name="Ohm R."/>
            <person name="Pangilinan J."/>
            <person name="Park H.-J."/>
            <person name="Ramirez L."/>
            <person name="Alfaro M."/>
            <person name="Sun H."/>
            <person name="Tritt A."/>
            <person name="Yoshinaga Y."/>
            <person name="Zwiers L.-H."/>
            <person name="Turgeon B."/>
            <person name="Goodwin S."/>
            <person name="Spatafora J."/>
            <person name="Crous P."/>
            <person name="Grigoriev I."/>
        </authorList>
    </citation>
    <scope>NUCLEOTIDE SEQUENCE</scope>
    <source>
        <strain evidence="9">CBS 122681</strain>
    </source>
</reference>
<dbReference type="InterPro" id="IPR008271">
    <property type="entry name" value="Ser/Thr_kinase_AS"/>
</dbReference>
<evidence type="ECO:0000259" key="8">
    <source>
        <dbReference type="PROSITE" id="PS50011"/>
    </source>
</evidence>
<feature type="compositionally biased region" description="Polar residues" evidence="7">
    <location>
        <begin position="516"/>
        <end position="526"/>
    </location>
</feature>
<feature type="compositionally biased region" description="Polar residues" evidence="7">
    <location>
        <begin position="75"/>
        <end position="85"/>
    </location>
</feature>
<evidence type="ECO:0000256" key="3">
    <source>
        <dbReference type="ARBA" id="ARBA00022777"/>
    </source>
</evidence>
<feature type="compositionally biased region" description="Polar residues" evidence="7">
    <location>
        <begin position="610"/>
        <end position="622"/>
    </location>
</feature>
<dbReference type="Pfam" id="PF00069">
    <property type="entry name" value="Pkinase"/>
    <property type="match status" value="1"/>
</dbReference>
<dbReference type="AlphaFoldDB" id="A0A6A6SZW5"/>
<keyword evidence="4 6" id="KW-0067">ATP-binding</keyword>
<feature type="compositionally biased region" description="Basic and acidic residues" evidence="7">
    <location>
        <begin position="241"/>
        <end position="250"/>
    </location>
</feature>
<evidence type="ECO:0000256" key="5">
    <source>
        <dbReference type="ARBA" id="ARBA00037982"/>
    </source>
</evidence>
<feature type="region of interest" description="Disordered" evidence="7">
    <location>
        <begin position="516"/>
        <end position="662"/>
    </location>
</feature>
<dbReference type="InterPro" id="IPR011009">
    <property type="entry name" value="Kinase-like_dom_sf"/>
</dbReference>
<feature type="compositionally biased region" description="Basic and acidic residues" evidence="7">
    <location>
        <begin position="561"/>
        <end position="571"/>
    </location>
</feature>
<dbReference type="GO" id="GO:0005737">
    <property type="term" value="C:cytoplasm"/>
    <property type="evidence" value="ECO:0007669"/>
    <property type="project" value="TreeGrafter"/>
</dbReference>
<evidence type="ECO:0000256" key="1">
    <source>
        <dbReference type="ARBA" id="ARBA00022679"/>
    </source>
</evidence>
<evidence type="ECO:0000256" key="7">
    <source>
        <dbReference type="SAM" id="MobiDB-lite"/>
    </source>
</evidence>
<dbReference type="PROSITE" id="PS00107">
    <property type="entry name" value="PROTEIN_KINASE_ATP"/>
    <property type="match status" value="1"/>
</dbReference>
<keyword evidence="10" id="KW-1185">Reference proteome</keyword>
<dbReference type="FunFam" id="1.10.510.10:FF:000536">
    <property type="entry name" value="Cyclin-dependent kinase WEE1"/>
    <property type="match status" value="1"/>
</dbReference>
<evidence type="ECO:0000256" key="6">
    <source>
        <dbReference type="PROSITE-ProRule" id="PRU10141"/>
    </source>
</evidence>
<dbReference type="GO" id="GO:0005634">
    <property type="term" value="C:nucleus"/>
    <property type="evidence" value="ECO:0007669"/>
    <property type="project" value="TreeGrafter"/>
</dbReference>
<dbReference type="Gene3D" id="1.10.510.10">
    <property type="entry name" value="Transferase(Phosphotransferase) domain 1"/>
    <property type="match status" value="1"/>
</dbReference>
<dbReference type="PANTHER" id="PTHR11042">
    <property type="entry name" value="EUKARYOTIC TRANSLATION INITIATION FACTOR 2-ALPHA KINASE EIF2-ALPHA KINASE -RELATED"/>
    <property type="match status" value="1"/>
</dbReference>
<feature type="region of interest" description="Disordered" evidence="7">
    <location>
        <begin position="228"/>
        <end position="313"/>
    </location>
</feature>
<dbReference type="Gene3D" id="3.30.200.20">
    <property type="entry name" value="Phosphorylase Kinase, domain 1"/>
    <property type="match status" value="1"/>
</dbReference>
<feature type="region of interest" description="Disordered" evidence="7">
    <location>
        <begin position="926"/>
        <end position="947"/>
    </location>
</feature>
<dbReference type="InterPro" id="IPR050339">
    <property type="entry name" value="CC_SR_Kinase"/>
</dbReference>
<feature type="compositionally biased region" description="Polar residues" evidence="7">
    <location>
        <begin position="251"/>
        <end position="286"/>
    </location>
</feature>
<dbReference type="SUPFAM" id="SSF56112">
    <property type="entry name" value="Protein kinase-like (PK-like)"/>
    <property type="match status" value="1"/>
</dbReference>
<comment type="similarity">
    <text evidence="5">Belongs to the protein kinase superfamily. Ser/Thr protein kinase family. GCN2 subfamily.</text>
</comment>
<proteinExistence type="inferred from homology"/>
<keyword evidence="3 9" id="KW-0418">Kinase</keyword>
<dbReference type="SMART" id="SM00220">
    <property type="entry name" value="S_TKc"/>
    <property type="match status" value="1"/>
</dbReference>
<dbReference type="EMBL" id="MU004389">
    <property type="protein sequence ID" value="KAF2653012.1"/>
    <property type="molecule type" value="Genomic_DNA"/>
</dbReference>
<keyword evidence="1" id="KW-0808">Transferase</keyword>
<feature type="compositionally biased region" description="Low complexity" evidence="7">
    <location>
        <begin position="27"/>
        <end position="45"/>
    </location>
</feature>
<feature type="compositionally biased region" description="Polar residues" evidence="7">
    <location>
        <begin position="630"/>
        <end position="651"/>
    </location>
</feature>
<feature type="region of interest" description="Disordered" evidence="7">
    <location>
        <begin position="1"/>
        <end position="156"/>
    </location>
</feature>
<dbReference type="GO" id="GO:0005524">
    <property type="term" value="F:ATP binding"/>
    <property type="evidence" value="ECO:0007669"/>
    <property type="project" value="UniProtKB-UniRule"/>
</dbReference>
<dbReference type="InterPro" id="IPR000719">
    <property type="entry name" value="Prot_kinase_dom"/>
</dbReference>
<evidence type="ECO:0000256" key="4">
    <source>
        <dbReference type="ARBA" id="ARBA00022840"/>
    </source>
</evidence>
<evidence type="ECO:0000256" key="2">
    <source>
        <dbReference type="ARBA" id="ARBA00022741"/>
    </source>
</evidence>
<dbReference type="OrthoDB" id="5337378at2759"/>
<gene>
    <name evidence="9" type="ORF">K491DRAFT_680860</name>
</gene>
<sequence length="1056" mass="115220">MDFVYSPHREPGGGTLHMSPTHSHYVSSISQLRRSLSRSPSKPSRFQLRKSDSPVSPLALSRAFSPRANKDNNAHPGNQESTLTPQAPPTTKKRFTLRRSAPFRSSPRTRAASKSPRRALAESTDFGNATPYAPRRTSGEENMPSRRTNVEQFEDVSTDQKQFMRYDIDDKPIKFEFARPGAPGANCLIPAKSSPLKRSDGIMNLDSATLGSPVAKRRSIGASTFGADFDVFEHGPTPRSSGDEPRRSNENENPVTFSFSSPATKNQSPVRKTPSLRKSTLSQRYGSNAPRPKPAFDGEFAIPGPAASKTRNRMSLDSSLAFSSGTTQSPFRRTMNFESIRGSAQPFLRGGAGHQPHPLSNALTPSSSTSSMADDSPTHAPPAAPTRHTFSRSLPIGASRPHVPQENQDGSYETPMAYKMAKPDPSAFRSTGLLSKKRNADAPVEDPMANYVMPGTPSRKRFSFPPVLASPSTNRRSIMPVQSRPEFGIPSTPSSVHKASTSLSLGQGVGIFGSLGSNHQRRSSFASIDGEDSAHSPCGNHMTDSQSSADDMPPTPTKQNDGSRRSKDSSLRRRTFGRPRTSLAADTFTAPTGPETPGVQAPPQPLFTPFSESSPHTPNESFTPPDPSRLSISGQRRGSIPFRTSTNSNFSFPPATPTTPRDNTSFFATSQTGVLPFIGLTENDIDESLSDRFSSVRSLGTGEFSKVYRAETHSERRLGSASPASSRVWAVKRSKTAYIGPADRIKKMKEVDILQILRGGEHILSYEDHWEYNGHLYIQTEYCEEGNLENFLSTTGAKDRLDDFRIWKILQELSSGVKFIHERNIVHLDLKPANVFINFVGALKIGDFGLATSWPVGPHIEGDGDRHYLAPEALEGDYDKPCDVYALGLMMLEIAANASVPDQGTLWQSLRSGDFSDVPSLTWSSNVSLNRDANGDPMDDAENPNSSTETICISDCDDDLNQITIPSVHRHTGGLENAPAFMVDESNPDSLHQVVLRMMSRAPSQRPTIDQVFSCFGCQWVSSRARAAATIYEGNWGPSDAVLYHGCDAADVMDTS</sequence>
<feature type="binding site" evidence="6">
    <location>
        <position position="732"/>
    </location>
    <ligand>
        <name>ATP</name>
        <dbReference type="ChEBI" id="CHEBI:30616"/>
    </ligand>
</feature>